<evidence type="ECO:0000259" key="2">
    <source>
        <dbReference type="PROSITE" id="PS51711"/>
    </source>
</evidence>
<keyword evidence="1" id="KW-0472">Membrane</keyword>
<dbReference type="AlphaFoldDB" id="A0A933S979"/>
<evidence type="ECO:0000256" key="1">
    <source>
        <dbReference type="SAM" id="Phobius"/>
    </source>
</evidence>
<dbReference type="InterPro" id="IPR050860">
    <property type="entry name" value="FeoB_GTPase"/>
</dbReference>
<dbReference type="Pfam" id="PF02421">
    <property type="entry name" value="FeoB_N"/>
    <property type="match status" value="1"/>
</dbReference>
<dbReference type="GO" id="GO:0005525">
    <property type="term" value="F:GTP binding"/>
    <property type="evidence" value="ECO:0007669"/>
    <property type="project" value="InterPro"/>
</dbReference>
<dbReference type="GO" id="GO:0005886">
    <property type="term" value="C:plasma membrane"/>
    <property type="evidence" value="ECO:0007669"/>
    <property type="project" value="TreeGrafter"/>
</dbReference>
<dbReference type="Pfam" id="PF07664">
    <property type="entry name" value="FeoB_C"/>
    <property type="match status" value="1"/>
</dbReference>
<dbReference type="SUPFAM" id="SSF52540">
    <property type="entry name" value="P-loop containing nucleoside triphosphate hydrolases"/>
    <property type="match status" value="1"/>
</dbReference>
<accession>A0A933S979</accession>
<feature type="transmembrane region" description="Helical" evidence="1">
    <location>
        <begin position="307"/>
        <end position="336"/>
    </location>
</feature>
<feature type="transmembrane region" description="Helical" evidence="1">
    <location>
        <begin position="390"/>
        <end position="418"/>
    </location>
</feature>
<evidence type="ECO:0000313" key="3">
    <source>
        <dbReference type="EMBL" id="MBI5168286.1"/>
    </source>
</evidence>
<dbReference type="InterPro" id="IPR030389">
    <property type="entry name" value="G_FEOB_dom"/>
</dbReference>
<feature type="transmembrane region" description="Helical" evidence="1">
    <location>
        <begin position="662"/>
        <end position="683"/>
    </location>
</feature>
<dbReference type="InterPro" id="IPR027417">
    <property type="entry name" value="P-loop_NTPase"/>
</dbReference>
<dbReference type="EMBL" id="JACRIW010000020">
    <property type="protein sequence ID" value="MBI5168286.1"/>
    <property type="molecule type" value="Genomic_DNA"/>
</dbReference>
<evidence type="ECO:0000313" key="4">
    <source>
        <dbReference type="Proteomes" id="UP000696931"/>
    </source>
</evidence>
<proteinExistence type="predicted"/>
<organism evidence="3 4">
    <name type="scientific">Eiseniibacteriota bacterium</name>
    <dbReference type="NCBI Taxonomy" id="2212470"/>
    <lineage>
        <taxon>Bacteria</taxon>
        <taxon>Candidatus Eiseniibacteriota</taxon>
    </lineage>
</organism>
<dbReference type="Pfam" id="PF07670">
    <property type="entry name" value="Gate"/>
    <property type="match status" value="2"/>
</dbReference>
<dbReference type="GO" id="GO:0015093">
    <property type="term" value="F:ferrous iron transmembrane transporter activity"/>
    <property type="evidence" value="ECO:0007669"/>
    <property type="project" value="InterPro"/>
</dbReference>
<feature type="transmembrane region" description="Helical" evidence="1">
    <location>
        <begin position="625"/>
        <end position="650"/>
    </location>
</feature>
<keyword evidence="1" id="KW-1133">Transmembrane helix</keyword>
<feature type="transmembrane region" description="Helical" evidence="1">
    <location>
        <begin position="424"/>
        <end position="446"/>
    </location>
</feature>
<name>A0A933S979_UNCEI</name>
<comment type="caution">
    <text evidence="3">The sequence shown here is derived from an EMBL/GenBank/DDBJ whole genome shotgun (WGS) entry which is preliminary data.</text>
</comment>
<dbReference type="NCBIfam" id="TIGR00231">
    <property type="entry name" value="small_GTP"/>
    <property type="match status" value="1"/>
</dbReference>
<reference evidence="3" key="1">
    <citation type="submission" date="2020-07" db="EMBL/GenBank/DDBJ databases">
        <title>Huge and variable diversity of episymbiotic CPR bacteria and DPANN archaea in groundwater ecosystems.</title>
        <authorList>
            <person name="He C.Y."/>
            <person name="Keren R."/>
            <person name="Whittaker M."/>
            <person name="Farag I.F."/>
            <person name="Doudna J."/>
            <person name="Cate J.H.D."/>
            <person name="Banfield J.F."/>
        </authorList>
    </citation>
    <scope>NUCLEOTIDE SEQUENCE</scope>
    <source>
        <strain evidence="3">NC_groundwater_1813_Pr3_B-0.1um_71_17</strain>
    </source>
</reference>
<feature type="transmembrane region" description="Helical" evidence="1">
    <location>
        <begin position="241"/>
        <end position="262"/>
    </location>
</feature>
<dbReference type="PRINTS" id="PR00326">
    <property type="entry name" value="GTP1OBG"/>
</dbReference>
<dbReference type="PROSITE" id="PS51711">
    <property type="entry name" value="G_FEOB"/>
    <property type="match status" value="1"/>
</dbReference>
<dbReference type="CDD" id="cd01879">
    <property type="entry name" value="FeoB"/>
    <property type="match status" value="1"/>
</dbReference>
<feature type="domain" description="FeoB-type G" evidence="2">
    <location>
        <begin position="17"/>
        <end position="184"/>
    </location>
</feature>
<protein>
    <submittedName>
        <fullName evidence="3">Ferrous iron transporter B</fullName>
    </submittedName>
</protein>
<dbReference type="PANTHER" id="PTHR43185">
    <property type="entry name" value="FERROUS IRON TRANSPORT PROTEIN B"/>
    <property type="match status" value="1"/>
</dbReference>
<sequence>MSDDCCPPEVNVAATGAPVVALVGNPNAGKTTLFNQLTGMRAKTANYPGTTVEHRSGLAQAGGRPVEILDLPGLYALDSASAEERLSRDALTGAWSRGDKPQGAIVLLDATNLERSLGLVSQMLELDIPIVVALNMIDLARRDGIRIDVPRLATELQCPVVPVSARTGEGVDTLREAIASLVKRQVLRVAKPAMACDSCAACSFSAHFDWAERLTARVQSTRRTTDSVHSDKLDEVLTHPVVGPLAVVSTLFGLLVIVFWGADMPMSIIDWLFGRLGDMADAGMRAAAASVSQPWLQSLLRDDLRSLVVRGLIGGLGGVLVFLPQIGLLFFALALLEDTGYLARATFVVDRLMRRVGLPAKAFVPLLSAHACAVPAILSARTIEDERDRFATMFIAPLMSCSARIPVYTLVIGGLLFPGHPWKAAAAMAGAYGLGAVSALLGAMLLRRTALPGGPQPLVLEMPRYRWPSLRTALWTAFDRMRTFVQSAGSLILIFSLVLWALAEYPRTEPSSQVVALRASADTLAARGQERAATAAREAATHLHDREALEHSFAGRFGHLIEPAIAPLGFNWQIGLGLVSSLAAREVIVSTLIIVYGAGDAISEDDTSSLSDHLKRARREDDTPLFTLATSLSLLIFYVLALQCTSTLAIMRRETGSWKWPALQFVTMTGGAYLLSLIVYQALRAFGIA</sequence>
<dbReference type="Gene3D" id="3.40.50.300">
    <property type="entry name" value="P-loop containing nucleotide triphosphate hydrolases"/>
    <property type="match status" value="1"/>
</dbReference>
<dbReference type="InterPro" id="IPR011640">
    <property type="entry name" value="Fe2_transport_prot_B_C"/>
</dbReference>
<dbReference type="InterPro" id="IPR006073">
    <property type="entry name" value="GTP-bd"/>
</dbReference>
<keyword evidence="1" id="KW-0812">Transmembrane</keyword>
<dbReference type="Proteomes" id="UP000696931">
    <property type="component" value="Unassembled WGS sequence"/>
</dbReference>
<dbReference type="InterPro" id="IPR005225">
    <property type="entry name" value="Small_GTP-bd"/>
</dbReference>
<dbReference type="InterPro" id="IPR011642">
    <property type="entry name" value="Gate_dom"/>
</dbReference>
<dbReference type="PANTHER" id="PTHR43185:SF1">
    <property type="entry name" value="FE(2+) TRANSPORTER FEOB"/>
    <property type="match status" value="1"/>
</dbReference>
<feature type="transmembrane region" description="Helical" evidence="1">
    <location>
        <begin position="484"/>
        <end position="503"/>
    </location>
</feature>
<gene>
    <name evidence="3" type="ORF">HZA61_02240</name>
</gene>